<dbReference type="PANTHER" id="PTHR10584:SF166">
    <property type="entry name" value="RIBOKINASE"/>
    <property type="match status" value="1"/>
</dbReference>
<dbReference type="RefSeq" id="WP_092477750.1">
    <property type="nucleotide sequence ID" value="NZ_FOHN01000010.1"/>
</dbReference>
<protein>
    <submittedName>
        <fullName evidence="4">Pseudouridine kinase</fullName>
    </submittedName>
</protein>
<dbReference type="InterPro" id="IPR011611">
    <property type="entry name" value="PfkB_dom"/>
</dbReference>
<evidence type="ECO:0000313" key="4">
    <source>
        <dbReference type="EMBL" id="SET19087.1"/>
    </source>
</evidence>
<dbReference type="Gene3D" id="3.40.1190.20">
    <property type="match status" value="1"/>
</dbReference>
<organism evidence="4 5">
    <name type="scientific">[Clostridium] polysaccharolyticum</name>
    <dbReference type="NCBI Taxonomy" id="29364"/>
    <lineage>
        <taxon>Bacteria</taxon>
        <taxon>Bacillati</taxon>
        <taxon>Bacillota</taxon>
        <taxon>Clostridia</taxon>
        <taxon>Lachnospirales</taxon>
        <taxon>Lachnospiraceae</taxon>
    </lineage>
</organism>
<sequence>MSSNIRPYVLVYGVSVYDIFGFAYQNYRTNDSNPGKVRVSFGGVCRNIAENLARMGIDTKFISVIGDDEKGKSILDYAKKIHLDMEDSLIVKGESTPTYMAILDELGEMRSAIADMKITDLVTEEFIDSKAELIENAEYMVLDIDNPAIVEYILEKYEGKTRFVLDPVSAAKAAKVKHLTGKFHTIKPNRNEAEVLCGFSIRSHEDIRKAGAYFKSLGVENVFISLDSEGMYYFNGSEEGIVKNQEVPVVNVTGAGDSCVAGICYGYMQGFSIEKTVEYAIAMSAITISHEDTIHPDMGHDLVEEYLEKNTCDVERF</sequence>
<proteinExistence type="predicted"/>
<evidence type="ECO:0000256" key="1">
    <source>
        <dbReference type="ARBA" id="ARBA00022679"/>
    </source>
</evidence>
<accession>A0A1I0CJD7</accession>
<dbReference type="CDD" id="cd01941">
    <property type="entry name" value="YeiC_kinase_like"/>
    <property type="match status" value="1"/>
</dbReference>
<dbReference type="EMBL" id="FOHN01000010">
    <property type="protein sequence ID" value="SET19087.1"/>
    <property type="molecule type" value="Genomic_DNA"/>
</dbReference>
<name>A0A1I0CJD7_9FIRM</name>
<dbReference type="PANTHER" id="PTHR10584">
    <property type="entry name" value="SUGAR KINASE"/>
    <property type="match status" value="1"/>
</dbReference>
<gene>
    <name evidence="4" type="ORF">SAMN04487772_11017</name>
</gene>
<reference evidence="4 5" key="1">
    <citation type="submission" date="2016-10" db="EMBL/GenBank/DDBJ databases">
        <authorList>
            <person name="de Groot N.N."/>
        </authorList>
    </citation>
    <scope>NUCLEOTIDE SEQUENCE [LARGE SCALE GENOMIC DNA]</scope>
    <source>
        <strain evidence="4 5">DSM 1801</strain>
    </source>
</reference>
<dbReference type="GO" id="GO:0016301">
    <property type="term" value="F:kinase activity"/>
    <property type="evidence" value="ECO:0007669"/>
    <property type="project" value="UniProtKB-KW"/>
</dbReference>
<dbReference type="InterPro" id="IPR029056">
    <property type="entry name" value="Ribokinase-like"/>
</dbReference>
<keyword evidence="1" id="KW-0808">Transferase</keyword>
<feature type="domain" description="Carbohydrate kinase PfkB" evidence="3">
    <location>
        <begin position="8"/>
        <end position="296"/>
    </location>
</feature>
<evidence type="ECO:0000313" key="5">
    <source>
        <dbReference type="Proteomes" id="UP000199800"/>
    </source>
</evidence>
<dbReference type="Proteomes" id="UP000199800">
    <property type="component" value="Unassembled WGS sequence"/>
</dbReference>
<dbReference type="AlphaFoldDB" id="A0A1I0CJD7"/>
<dbReference type="Pfam" id="PF00294">
    <property type="entry name" value="PfkB"/>
    <property type="match status" value="1"/>
</dbReference>
<evidence type="ECO:0000256" key="2">
    <source>
        <dbReference type="ARBA" id="ARBA00022777"/>
    </source>
</evidence>
<evidence type="ECO:0000259" key="3">
    <source>
        <dbReference type="Pfam" id="PF00294"/>
    </source>
</evidence>
<keyword evidence="5" id="KW-1185">Reference proteome</keyword>
<dbReference type="SUPFAM" id="SSF53613">
    <property type="entry name" value="Ribokinase-like"/>
    <property type="match status" value="1"/>
</dbReference>
<dbReference type="STRING" id="29364.SAMN04487772_11017"/>
<keyword evidence="2 4" id="KW-0418">Kinase</keyword>
<dbReference type="OrthoDB" id="9806249at2"/>